<evidence type="ECO:0000313" key="10">
    <source>
        <dbReference type="Proteomes" id="UP001159428"/>
    </source>
</evidence>
<sequence>MAFFYLSACLLALVVSASSVKTSKGHTPNVGFVFTNFLAHKGYYLNITTVGTELVQDSFECAFKCLQKDPCLSFNLAELDDNIDNLLFELLPFDHYTHSDKFITNHLWYHHSIVSPCSKLPCQNDGTCVPLYRTNSYKCRCAKAYTGSHCEKVDNDCSCSSGPEGKQRCKI</sequence>
<evidence type="ECO:0000256" key="7">
    <source>
        <dbReference type="SAM" id="SignalP"/>
    </source>
</evidence>
<evidence type="ECO:0000256" key="2">
    <source>
        <dbReference type="ARBA" id="ARBA00022729"/>
    </source>
</evidence>
<organism evidence="9 10">
    <name type="scientific">Pocillopora meandrina</name>
    <dbReference type="NCBI Taxonomy" id="46732"/>
    <lineage>
        <taxon>Eukaryota</taxon>
        <taxon>Metazoa</taxon>
        <taxon>Cnidaria</taxon>
        <taxon>Anthozoa</taxon>
        <taxon>Hexacorallia</taxon>
        <taxon>Scleractinia</taxon>
        <taxon>Astrocoeniina</taxon>
        <taxon>Pocilloporidae</taxon>
        <taxon>Pocillopora</taxon>
    </lineage>
</organism>
<dbReference type="AlphaFoldDB" id="A0AAU9WLB1"/>
<name>A0AAU9WLB1_9CNID</name>
<keyword evidence="3" id="KW-0677">Repeat</keyword>
<keyword evidence="2 7" id="KW-0732">Signal</keyword>
<dbReference type="EMBL" id="CALNXJ010000016">
    <property type="protein sequence ID" value="CAH3117929.1"/>
    <property type="molecule type" value="Genomic_DNA"/>
</dbReference>
<feature type="chain" id="PRO_5043516082" description="EGF-like domain-containing protein" evidence="7">
    <location>
        <begin position="20"/>
        <end position="171"/>
    </location>
</feature>
<dbReference type="Proteomes" id="UP001159428">
    <property type="component" value="Unassembled WGS sequence"/>
</dbReference>
<feature type="non-terminal residue" evidence="9">
    <location>
        <position position="171"/>
    </location>
</feature>
<protein>
    <recommendedName>
        <fullName evidence="8">EGF-like domain-containing protein</fullName>
    </recommendedName>
</protein>
<comment type="caution">
    <text evidence="6">Lacks conserved residue(s) required for the propagation of feature annotation.</text>
</comment>
<evidence type="ECO:0000313" key="9">
    <source>
        <dbReference type="EMBL" id="CAH3117929.1"/>
    </source>
</evidence>
<feature type="disulfide bond" evidence="6">
    <location>
        <begin position="122"/>
        <end position="139"/>
    </location>
</feature>
<dbReference type="PROSITE" id="PS00022">
    <property type="entry name" value="EGF_1"/>
    <property type="match status" value="1"/>
</dbReference>
<evidence type="ECO:0000256" key="1">
    <source>
        <dbReference type="ARBA" id="ARBA00022536"/>
    </source>
</evidence>
<keyword evidence="4 6" id="KW-1015">Disulfide bond</keyword>
<keyword evidence="10" id="KW-1185">Reference proteome</keyword>
<evidence type="ECO:0000256" key="5">
    <source>
        <dbReference type="ARBA" id="ARBA00023180"/>
    </source>
</evidence>
<gene>
    <name evidence="9" type="ORF">PMEA_00007702</name>
</gene>
<feature type="disulfide bond" evidence="6">
    <location>
        <begin position="141"/>
        <end position="150"/>
    </location>
</feature>
<dbReference type="FunFam" id="2.10.25.10:FF:000255">
    <property type="entry name" value="Sushi, nidogen and EGF-like domains 1"/>
    <property type="match status" value="1"/>
</dbReference>
<dbReference type="InterPro" id="IPR000742">
    <property type="entry name" value="EGF"/>
</dbReference>
<accession>A0AAU9WLB1</accession>
<dbReference type="PROSITE" id="PS50026">
    <property type="entry name" value="EGF_3"/>
    <property type="match status" value="1"/>
</dbReference>
<feature type="signal peptide" evidence="7">
    <location>
        <begin position="1"/>
        <end position="19"/>
    </location>
</feature>
<dbReference type="CDD" id="cd00054">
    <property type="entry name" value="EGF_CA"/>
    <property type="match status" value="1"/>
</dbReference>
<feature type="domain" description="EGF-like" evidence="8">
    <location>
        <begin position="113"/>
        <end position="151"/>
    </location>
</feature>
<dbReference type="SMART" id="SM00181">
    <property type="entry name" value="EGF"/>
    <property type="match status" value="1"/>
</dbReference>
<evidence type="ECO:0000256" key="4">
    <source>
        <dbReference type="ARBA" id="ARBA00023157"/>
    </source>
</evidence>
<reference evidence="9 10" key="1">
    <citation type="submission" date="2022-05" db="EMBL/GenBank/DDBJ databases">
        <authorList>
            <consortium name="Genoscope - CEA"/>
            <person name="William W."/>
        </authorList>
    </citation>
    <scope>NUCLEOTIDE SEQUENCE [LARGE SCALE GENOMIC DNA]</scope>
</reference>
<evidence type="ECO:0000256" key="3">
    <source>
        <dbReference type="ARBA" id="ARBA00022737"/>
    </source>
</evidence>
<dbReference type="SUPFAM" id="SSF57196">
    <property type="entry name" value="EGF/Laminin"/>
    <property type="match status" value="1"/>
</dbReference>
<dbReference type="Pfam" id="PF00008">
    <property type="entry name" value="EGF"/>
    <property type="match status" value="1"/>
</dbReference>
<comment type="caution">
    <text evidence="9">The sequence shown here is derived from an EMBL/GenBank/DDBJ whole genome shotgun (WGS) entry which is preliminary data.</text>
</comment>
<proteinExistence type="predicted"/>
<evidence type="ECO:0000256" key="6">
    <source>
        <dbReference type="PROSITE-ProRule" id="PRU00076"/>
    </source>
</evidence>
<dbReference type="Gene3D" id="2.10.25.10">
    <property type="entry name" value="Laminin"/>
    <property type="match status" value="1"/>
</dbReference>
<keyword evidence="5" id="KW-0325">Glycoprotein</keyword>
<evidence type="ECO:0000259" key="8">
    <source>
        <dbReference type="PROSITE" id="PS50026"/>
    </source>
</evidence>
<keyword evidence="1 6" id="KW-0245">EGF-like domain</keyword>